<dbReference type="GO" id="GO:0004777">
    <property type="term" value="F:succinate-semialdehyde dehydrogenase (NAD+) activity"/>
    <property type="evidence" value="ECO:0007669"/>
    <property type="project" value="TreeGrafter"/>
</dbReference>
<name>A0A382PN52_9ZZZZ</name>
<dbReference type="InterPro" id="IPR029510">
    <property type="entry name" value="Ald_DH_CS_GLU"/>
</dbReference>
<dbReference type="InterPro" id="IPR016160">
    <property type="entry name" value="Ald_DH_CS_CYS"/>
</dbReference>
<dbReference type="InterPro" id="IPR016162">
    <property type="entry name" value="Ald_DH_N"/>
</dbReference>
<dbReference type="PROSITE" id="PS00687">
    <property type="entry name" value="ALDEHYDE_DEHYDR_GLU"/>
    <property type="match status" value="1"/>
</dbReference>
<organism evidence="3">
    <name type="scientific">marine metagenome</name>
    <dbReference type="NCBI Taxonomy" id="408172"/>
    <lineage>
        <taxon>unclassified sequences</taxon>
        <taxon>metagenomes</taxon>
        <taxon>ecological metagenomes</taxon>
    </lineage>
</organism>
<dbReference type="Gene3D" id="3.40.309.10">
    <property type="entry name" value="Aldehyde Dehydrogenase, Chain A, domain 2"/>
    <property type="match status" value="1"/>
</dbReference>
<accession>A0A382PN52</accession>
<dbReference type="PANTHER" id="PTHR43353:SF5">
    <property type="entry name" value="SUCCINATE-SEMIALDEHYDE DEHYDROGENASE, MITOCHONDRIAL"/>
    <property type="match status" value="1"/>
</dbReference>
<reference evidence="3" key="1">
    <citation type="submission" date="2018-05" db="EMBL/GenBank/DDBJ databases">
        <authorList>
            <person name="Lanie J.A."/>
            <person name="Ng W.-L."/>
            <person name="Kazmierczak K.M."/>
            <person name="Andrzejewski T.M."/>
            <person name="Davidsen T.M."/>
            <person name="Wayne K.J."/>
            <person name="Tettelin H."/>
            <person name="Glass J.I."/>
            <person name="Rusch D."/>
            <person name="Podicherti R."/>
            <person name="Tsui H.-C.T."/>
            <person name="Winkler M.E."/>
        </authorList>
    </citation>
    <scope>NUCLEOTIDE SEQUENCE</scope>
</reference>
<keyword evidence="1" id="KW-0560">Oxidoreductase</keyword>
<dbReference type="InterPro" id="IPR015590">
    <property type="entry name" value="Aldehyde_DH_dom"/>
</dbReference>
<dbReference type="InterPro" id="IPR016163">
    <property type="entry name" value="Ald_DH_C"/>
</dbReference>
<dbReference type="GO" id="GO:0005829">
    <property type="term" value="C:cytosol"/>
    <property type="evidence" value="ECO:0007669"/>
    <property type="project" value="TreeGrafter"/>
</dbReference>
<proteinExistence type="predicted"/>
<gene>
    <name evidence="3" type="ORF">METZ01_LOCUS326932</name>
</gene>
<dbReference type="InterPro" id="IPR016161">
    <property type="entry name" value="Ald_DH/histidinol_DH"/>
</dbReference>
<evidence type="ECO:0000256" key="1">
    <source>
        <dbReference type="ARBA" id="ARBA00023002"/>
    </source>
</evidence>
<dbReference type="EMBL" id="UINC01108177">
    <property type="protein sequence ID" value="SVC74078.1"/>
    <property type="molecule type" value="Genomic_DNA"/>
</dbReference>
<feature type="non-terminal residue" evidence="3">
    <location>
        <position position="1"/>
    </location>
</feature>
<evidence type="ECO:0000259" key="2">
    <source>
        <dbReference type="Pfam" id="PF00171"/>
    </source>
</evidence>
<dbReference type="Gene3D" id="3.40.605.10">
    <property type="entry name" value="Aldehyde Dehydrogenase, Chain A, domain 1"/>
    <property type="match status" value="1"/>
</dbReference>
<dbReference type="InterPro" id="IPR050740">
    <property type="entry name" value="Aldehyde_DH_Superfamily"/>
</dbReference>
<evidence type="ECO:0000313" key="3">
    <source>
        <dbReference type="EMBL" id="SVC74078.1"/>
    </source>
</evidence>
<dbReference type="Pfam" id="PF00171">
    <property type="entry name" value="Aldedh"/>
    <property type="match status" value="1"/>
</dbReference>
<sequence length="234" mass="25778">NLELGGKAPAIVLADADIDKAVNKIKNARVINSGQVCNCVERVYVQNNILDEFTDKLKKVMENVSYGNPNVDENIEYGPLINKEGLKKVEDLVQSAFDGGGEIVTGGKSTNIENGSYYQPTVIANCKQNMQIIRKETFGPVLPLVSFNDLDEAINYANDCDYGLTSSIFTSNIKTAMRAANEIKFGETMINRENMEIFQAFHAGVRKSGIGGADGKHGLYEYMQTHGVYINYDD</sequence>
<dbReference type="GO" id="GO:0009450">
    <property type="term" value="P:gamma-aminobutyric acid catabolic process"/>
    <property type="evidence" value="ECO:0007669"/>
    <property type="project" value="TreeGrafter"/>
</dbReference>
<dbReference type="FunFam" id="3.40.309.10:FF:000009">
    <property type="entry name" value="Aldehyde dehydrogenase A"/>
    <property type="match status" value="1"/>
</dbReference>
<feature type="domain" description="Aldehyde dehydrogenase" evidence="2">
    <location>
        <begin position="2"/>
        <end position="226"/>
    </location>
</feature>
<dbReference type="PROSITE" id="PS00070">
    <property type="entry name" value="ALDEHYDE_DEHYDR_CYS"/>
    <property type="match status" value="1"/>
</dbReference>
<protein>
    <recommendedName>
        <fullName evidence="2">Aldehyde dehydrogenase domain-containing protein</fullName>
    </recommendedName>
</protein>
<dbReference type="SUPFAM" id="SSF53720">
    <property type="entry name" value="ALDH-like"/>
    <property type="match status" value="1"/>
</dbReference>
<dbReference type="PANTHER" id="PTHR43353">
    <property type="entry name" value="SUCCINATE-SEMIALDEHYDE DEHYDROGENASE, MITOCHONDRIAL"/>
    <property type="match status" value="1"/>
</dbReference>
<dbReference type="AlphaFoldDB" id="A0A382PN52"/>